<name>A0ABW9XD33_9SPHN</name>
<dbReference type="Pfam" id="PF13673">
    <property type="entry name" value="Acetyltransf_10"/>
    <property type="match status" value="1"/>
</dbReference>
<dbReference type="Gene3D" id="3.40.630.90">
    <property type="match status" value="1"/>
</dbReference>
<dbReference type="InterPro" id="IPR052729">
    <property type="entry name" value="Acyl/Acetyltrans_Enzymes"/>
</dbReference>
<gene>
    <name evidence="2" type="ORF">GTZ99_07735</name>
</gene>
<accession>A0ABW9XD33</accession>
<dbReference type="Pfam" id="PF18014">
    <property type="entry name" value="Acetyltransf_18"/>
    <property type="match status" value="1"/>
</dbReference>
<dbReference type="PANTHER" id="PTHR47237:SF2">
    <property type="entry name" value="BLL4206 PROTEIN"/>
    <property type="match status" value="1"/>
</dbReference>
<dbReference type="InterPro" id="IPR041496">
    <property type="entry name" value="YitH/HolE_GNAT"/>
</dbReference>
<dbReference type="CDD" id="cd04301">
    <property type="entry name" value="NAT_SF"/>
    <property type="match status" value="1"/>
</dbReference>
<dbReference type="EMBL" id="JAAAPO010000003">
    <property type="protein sequence ID" value="NBC36443.1"/>
    <property type="molecule type" value="Genomic_DNA"/>
</dbReference>
<protein>
    <submittedName>
        <fullName evidence="2">GNAT family N-acetyltransferase</fullName>
    </submittedName>
</protein>
<proteinExistence type="predicted"/>
<dbReference type="InterPro" id="IPR016181">
    <property type="entry name" value="Acyl_CoA_acyltransferase"/>
</dbReference>
<dbReference type="Proteomes" id="UP000753724">
    <property type="component" value="Unassembled WGS sequence"/>
</dbReference>
<feature type="domain" description="N-acetyltransferase" evidence="1">
    <location>
        <begin position="9"/>
        <end position="140"/>
    </location>
</feature>
<evidence type="ECO:0000313" key="2">
    <source>
        <dbReference type="EMBL" id="NBC36443.1"/>
    </source>
</evidence>
<dbReference type="InterPro" id="IPR000182">
    <property type="entry name" value="GNAT_dom"/>
</dbReference>
<organism evidence="2 3">
    <name type="scientific">Novosphingobium ovatum</name>
    <dbReference type="NCBI Taxonomy" id="1908523"/>
    <lineage>
        <taxon>Bacteria</taxon>
        <taxon>Pseudomonadati</taxon>
        <taxon>Pseudomonadota</taxon>
        <taxon>Alphaproteobacteria</taxon>
        <taxon>Sphingomonadales</taxon>
        <taxon>Sphingomonadaceae</taxon>
        <taxon>Novosphingobium</taxon>
    </lineage>
</organism>
<evidence type="ECO:0000313" key="3">
    <source>
        <dbReference type="Proteomes" id="UP000753724"/>
    </source>
</evidence>
<comment type="caution">
    <text evidence="2">The sequence shown here is derived from an EMBL/GenBank/DDBJ whole genome shotgun (WGS) entry which is preliminary data.</text>
</comment>
<dbReference type="PROSITE" id="PS51186">
    <property type="entry name" value="GNAT"/>
    <property type="match status" value="1"/>
</dbReference>
<sequence>MTSPLAIDVTVRAMGPGDIEAATELSRALNWPHREEDWAFFLELGEGLVAEHAGRVVGTIMAWRYGVDAATLGMVIVADDLQGRGLGRRLMQAMIDRLDGRTIVLHATPAGQPLYEKLGFVAIGRVHQHQGVAPMAPLAELLPDERVRPMGAQDDAPPALYSRASGMDRADLVEAMAQVDKGVVLTRDHLPVGFAMLRRFGRGWSIAPVVAPDSGGAKVLVLHWLGQNKGSFTRIDVTEAGGLSPWLEGLGLPRVDTVVQMARGAVTPPADGISVYALSAQALG</sequence>
<keyword evidence="3" id="KW-1185">Reference proteome</keyword>
<dbReference type="SUPFAM" id="SSF55729">
    <property type="entry name" value="Acyl-CoA N-acyltransferases (Nat)"/>
    <property type="match status" value="1"/>
</dbReference>
<dbReference type="RefSeq" id="WP_161717745.1">
    <property type="nucleotide sequence ID" value="NZ_JAAAPO010000003.1"/>
</dbReference>
<dbReference type="Gene3D" id="3.40.630.30">
    <property type="match status" value="1"/>
</dbReference>
<reference evidence="3" key="1">
    <citation type="submission" date="2020-01" db="EMBL/GenBank/DDBJ databases">
        <title>Sphingomonas sp. strain CSW-10.</title>
        <authorList>
            <person name="Chen W.-M."/>
        </authorList>
    </citation>
    <scope>NUCLEOTIDE SEQUENCE [LARGE SCALE GENOMIC DNA]</scope>
    <source>
        <strain evidence="3">FSY-8</strain>
    </source>
</reference>
<evidence type="ECO:0000259" key="1">
    <source>
        <dbReference type="PROSITE" id="PS51186"/>
    </source>
</evidence>
<dbReference type="PANTHER" id="PTHR47237">
    <property type="entry name" value="SLL0310 PROTEIN"/>
    <property type="match status" value="1"/>
</dbReference>